<dbReference type="Proteomes" id="UP000870292">
    <property type="component" value="Unassembled WGS sequence"/>
</dbReference>
<keyword evidence="3" id="KW-0804">Transcription</keyword>
<dbReference type="Pfam" id="PF12833">
    <property type="entry name" value="HTH_18"/>
    <property type="match status" value="1"/>
</dbReference>
<reference evidence="14 16" key="3">
    <citation type="submission" date="2018-12" db="EMBL/GenBank/DDBJ databases">
        <title>Food and Water Safety Consortium.</title>
        <authorList>
            <person name="Tyson S."/>
            <person name="Peterson C.-L."/>
            <person name="Olson A."/>
            <person name="Tyler S."/>
            <person name="Cabral J."/>
            <person name="Lynch T."/>
            <person name="Knox N."/>
            <person name="Van Domselaar G."/>
            <person name="Graham M."/>
        </authorList>
    </citation>
    <scope>NUCLEOTIDE SEQUENCE [LARGE SCALE GENOMIC DNA]</scope>
    <source>
        <strain evidence="14 16">FWSEC0419</strain>
    </source>
</reference>
<accession>A0A0A0H0P1</accession>
<dbReference type="EMBL" id="JABUPJ010000094">
    <property type="protein sequence ID" value="NYQ42052.1"/>
    <property type="molecule type" value="Genomic_DNA"/>
</dbReference>
<reference evidence="13 15" key="2">
    <citation type="submission" date="2018-05" db="EMBL/GenBank/DDBJ databases">
        <title>Genomic sequencing of EHEC O26 New European Clone.</title>
        <authorList>
            <person name="Karnisova L."/>
            <person name="Nunvar J."/>
            <person name="Marejkova M."/>
            <person name="Mellmann A."/>
            <person name="Drevinek P."/>
            <person name="Blahova K."/>
            <person name="Bielaszewska M."/>
        </authorList>
    </citation>
    <scope>NUCLEOTIDE SEQUENCE [LARGE SCALE GENOMIC DNA]</scope>
    <source>
        <strain evidence="13 15">14-391</strain>
    </source>
</reference>
<evidence type="ECO:0000313" key="15">
    <source>
        <dbReference type="Proteomes" id="UP000248865"/>
    </source>
</evidence>
<evidence type="ECO:0000313" key="13">
    <source>
        <dbReference type="EMBL" id="PZZ58339.1"/>
    </source>
</evidence>
<dbReference type="Proteomes" id="UP000438958">
    <property type="component" value="Unassembled WGS sequence"/>
</dbReference>
<dbReference type="AlphaFoldDB" id="A0A0A0H0P1"/>
<gene>
    <name evidence="7" type="ORF">BG944_005318</name>
    <name evidence="14" type="ORF">C9194_24040</name>
    <name evidence="6" type="ORF">CTR35_004320</name>
    <name evidence="13" type="ORF">DIV22_27520</name>
    <name evidence="5" type="ORF">FIJ20_15955</name>
    <name evidence="10" type="ORF">G3W53_25510</name>
    <name evidence="12" type="ORF">G4A38_26845</name>
    <name evidence="11" type="ORF">G4A47_26540</name>
    <name evidence="9" type="ORF">GKF66_27185</name>
    <name evidence="8" type="ORF">J0541_001896</name>
</gene>
<dbReference type="EMBL" id="QFSS01000469">
    <property type="protein sequence ID" value="PZZ58339.1"/>
    <property type="molecule type" value="Genomic_DNA"/>
</dbReference>
<evidence type="ECO:0000313" key="9">
    <source>
        <dbReference type="EMBL" id="MSI72381.1"/>
    </source>
</evidence>
<dbReference type="EMBL" id="AASXRC010000070">
    <property type="protein sequence ID" value="EFI0215996.1"/>
    <property type="molecule type" value="Genomic_DNA"/>
</dbReference>
<feature type="domain" description="HTH araC/xylS-type" evidence="4">
    <location>
        <begin position="135"/>
        <end position="232"/>
    </location>
</feature>
<dbReference type="Proteomes" id="UP000305093">
    <property type="component" value="Unassembled WGS sequence"/>
</dbReference>
<dbReference type="EMBL" id="AASHPR010000059">
    <property type="protein sequence ID" value="EFC3527075.1"/>
    <property type="molecule type" value="Genomic_DNA"/>
</dbReference>
<dbReference type="SMART" id="SM00342">
    <property type="entry name" value="HTH_ARAC"/>
    <property type="match status" value="1"/>
</dbReference>
<evidence type="ECO:0000259" key="4">
    <source>
        <dbReference type="PROSITE" id="PS01124"/>
    </source>
</evidence>
<reference evidence="11 19" key="6">
    <citation type="journal article" date="2020" name="J. Appl. Microbiol.">
        <title>Genetic characterization of Shigatoxigenic and enteropathogenic Escherichia coli O80:H2 from diarrheic and septicemic calves and relatedness to human Shigatoxigenic E. coli O80:H2.</title>
        <authorList>
            <person name="Habets A."/>
            <person name="Crombe F."/>
            <person name="Nakamura K."/>
            <person name="Guerin V."/>
            <person name="De Rauw K."/>
            <person name="Pierard D."/>
            <person name="Saulmont M."/>
            <person name="Hayashi T."/>
            <person name="Mainil J.G."/>
            <person name="Thiry D."/>
        </authorList>
    </citation>
    <scope>NUCLEOTIDE SEQUENCE [LARGE SCALE GENOMIC DNA]</scope>
    <source>
        <strain evidence="12">EH3306</strain>
        <strain evidence="11 19">EH3307</strain>
    </source>
</reference>
<evidence type="ECO:0000313" key="14">
    <source>
        <dbReference type="EMBL" id="TJF60315.1"/>
    </source>
</evidence>
<dbReference type="Gene3D" id="1.10.10.60">
    <property type="entry name" value="Homeodomain-like"/>
    <property type="match status" value="1"/>
</dbReference>
<dbReference type="RefSeq" id="WP_000301785.1">
    <property type="nucleotide sequence ID" value="NZ_AP018808.1"/>
</dbReference>
<reference evidence="5 20" key="5">
    <citation type="submission" date="2019-06" db="EMBL/GenBank/DDBJ databases">
        <authorList>
            <consortium name="NARMS: The National Antimicrobial Resistance Monitoring System"/>
        </authorList>
    </citation>
    <scope>NUCLEOTIDE SEQUENCE [LARGE SCALE GENOMIC DNA]</scope>
    <source>
        <strain evidence="6 22">FSIS11705178</strain>
        <strain evidence="5 20">FSIS11921886</strain>
    </source>
</reference>
<dbReference type="GO" id="GO:0005829">
    <property type="term" value="C:cytosol"/>
    <property type="evidence" value="ECO:0007669"/>
    <property type="project" value="TreeGrafter"/>
</dbReference>
<evidence type="ECO:0000256" key="2">
    <source>
        <dbReference type="ARBA" id="ARBA00023125"/>
    </source>
</evidence>
<keyword evidence="1" id="KW-0805">Transcription regulation</keyword>
<evidence type="ECO:0000256" key="3">
    <source>
        <dbReference type="ARBA" id="ARBA00023163"/>
    </source>
</evidence>
<reference evidence="7 21" key="8">
    <citation type="submission" date="2020-02" db="EMBL/GenBank/DDBJ databases">
        <authorList>
            <consortium name="PulseNet: The National Subtyping Network for Foodborne Disease Surveillance"/>
            <person name="Tarr C.L."/>
            <person name="Trees E."/>
            <person name="Katz L.S."/>
            <person name="Carleton-Romer H.A."/>
            <person name="Stroika S."/>
            <person name="Kucerova Z."/>
            <person name="Roache K.F."/>
            <person name="Sabol A.L."/>
            <person name="Besser J."/>
            <person name="Gerner-Smidt P."/>
        </authorList>
    </citation>
    <scope>NUCLEOTIDE SEQUENCE [LARGE SCALE GENOMIC DNA]</scope>
    <source>
        <strain evidence="7 21">2014C-3796</strain>
    </source>
</reference>
<evidence type="ECO:0000313" key="5">
    <source>
        <dbReference type="EMBL" id="EFB2193700.1"/>
    </source>
</evidence>
<dbReference type="GO" id="GO:0003700">
    <property type="term" value="F:DNA-binding transcription factor activity"/>
    <property type="evidence" value="ECO:0007669"/>
    <property type="project" value="InterPro"/>
</dbReference>
<name>A0A0A0H0P1_ECOLX</name>
<dbReference type="Proteomes" id="UP000248865">
    <property type="component" value="Unassembled WGS sequence"/>
</dbReference>
<dbReference type="EMBL" id="JABUPU010000092">
    <property type="protein sequence ID" value="NYP88621.1"/>
    <property type="molecule type" value="Genomic_DNA"/>
</dbReference>
<evidence type="ECO:0000313" key="7">
    <source>
        <dbReference type="EMBL" id="EFI0215996.1"/>
    </source>
</evidence>
<dbReference type="EMBL" id="AASDFP010000033">
    <property type="protein sequence ID" value="EFB2193700.1"/>
    <property type="molecule type" value="Genomic_DNA"/>
</dbReference>
<evidence type="ECO:0000313" key="16">
    <source>
        <dbReference type="Proteomes" id="UP000305093"/>
    </source>
</evidence>
<reference evidence="8" key="1">
    <citation type="journal article" date="2018" name="Genome Biol.">
        <title>SKESA: strategic k-mer extension for scrupulous assemblies.</title>
        <authorList>
            <person name="Souvorov A."/>
            <person name="Agarwala R."/>
            <person name="Lipman D.J."/>
        </authorList>
    </citation>
    <scope>NUCLEOTIDE SEQUENCE</scope>
    <source>
        <strain evidence="8">Escherichia coli</strain>
    </source>
</reference>
<evidence type="ECO:0000313" key="12">
    <source>
        <dbReference type="EMBL" id="NYQ42052.1"/>
    </source>
</evidence>
<evidence type="ECO:0000313" key="21">
    <source>
        <dbReference type="Proteomes" id="UP000521994"/>
    </source>
</evidence>
<dbReference type="PROSITE" id="PS01124">
    <property type="entry name" value="HTH_ARAC_FAMILY_2"/>
    <property type="match status" value="1"/>
</dbReference>
<dbReference type="InterPro" id="IPR009057">
    <property type="entry name" value="Homeodomain-like_sf"/>
</dbReference>
<dbReference type="Proteomes" id="UP000471360">
    <property type="component" value="Unassembled WGS sequence"/>
</dbReference>
<dbReference type="InterPro" id="IPR018060">
    <property type="entry name" value="HTH_AraC"/>
</dbReference>
<comment type="caution">
    <text evidence="8">The sequence shown here is derived from an EMBL/GenBank/DDBJ whole genome shotgun (WGS) entry which is preliminary data.</text>
</comment>
<dbReference type="EMBL" id="DADUEU010000009">
    <property type="protein sequence ID" value="HBB1572996.1"/>
    <property type="molecule type" value="Genomic_DNA"/>
</dbReference>
<proteinExistence type="predicted"/>
<dbReference type="Proteomes" id="UP000538406">
    <property type="component" value="Unassembled WGS sequence"/>
</dbReference>
<evidence type="ECO:0000256" key="1">
    <source>
        <dbReference type="ARBA" id="ARBA00023015"/>
    </source>
</evidence>
<evidence type="ECO:0000313" key="10">
    <source>
        <dbReference type="EMBL" id="NEN73368.1"/>
    </source>
</evidence>
<protein>
    <submittedName>
        <fullName evidence="13">AraC family transcriptional regulator</fullName>
    </submittedName>
    <submittedName>
        <fullName evidence="8">Helix-turn-helix domain-containing protein</fullName>
    </submittedName>
</protein>
<evidence type="ECO:0000313" key="11">
    <source>
        <dbReference type="EMBL" id="NYP88621.1"/>
    </source>
</evidence>
<dbReference type="EMBL" id="JAAGYP010000095">
    <property type="protein sequence ID" value="NEN73368.1"/>
    <property type="molecule type" value="Genomic_DNA"/>
</dbReference>
<keyword evidence="2" id="KW-0238">DNA-binding</keyword>
<dbReference type="Proteomes" id="UP000540485">
    <property type="component" value="Unassembled WGS sequence"/>
</dbReference>
<organism evidence="8">
    <name type="scientific">Escherichia coli</name>
    <dbReference type="NCBI Taxonomy" id="562"/>
    <lineage>
        <taxon>Bacteria</taxon>
        <taxon>Pseudomonadati</taxon>
        <taxon>Pseudomonadota</taxon>
        <taxon>Gammaproteobacteria</taxon>
        <taxon>Enterobacterales</taxon>
        <taxon>Enterobacteriaceae</taxon>
        <taxon>Escherichia</taxon>
    </lineage>
</organism>
<evidence type="ECO:0000313" key="19">
    <source>
        <dbReference type="Proteomes" id="UP000517067"/>
    </source>
</evidence>
<dbReference type="Proteomes" id="UP000521994">
    <property type="component" value="Unassembled WGS sequence"/>
</dbReference>
<reference evidence="9 17" key="4">
    <citation type="journal article" date="2019" name="Nat. Med.">
        <title>A library of human gut bacterial isolates paired with longitudinal multiomics data enables mechanistic microbiome research.</title>
        <authorList>
            <person name="Poyet M."/>
            <person name="Groussin M."/>
            <person name="Gibbons S.M."/>
            <person name="Avila-Pacheco J."/>
            <person name="Jiang X."/>
            <person name="Kearney S.M."/>
            <person name="Perrotta A.R."/>
            <person name="Berdy B."/>
            <person name="Zhao S."/>
            <person name="Lieberman T.D."/>
            <person name="Swanson P.K."/>
            <person name="Smith M."/>
            <person name="Roesemann S."/>
            <person name="Alexander J.E."/>
            <person name="Rich S.A."/>
            <person name="Livny J."/>
            <person name="Vlamakis H."/>
            <person name="Clish C."/>
            <person name="Bullock K."/>
            <person name="Deik A."/>
            <person name="Scott J."/>
            <person name="Pierce K.A."/>
            <person name="Xavier R.J."/>
            <person name="Alm E.J."/>
        </authorList>
    </citation>
    <scope>NUCLEOTIDE SEQUENCE [LARGE SCALE GENOMIC DNA]</scope>
    <source>
        <strain evidence="9 17">BIOML-A382</strain>
    </source>
</reference>
<evidence type="ECO:0000313" key="22">
    <source>
        <dbReference type="Proteomes" id="UP000538406"/>
    </source>
</evidence>
<evidence type="ECO:0000313" key="6">
    <source>
        <dbReference type="EMBL" id="EFC3527075.1"/>
    </source>
</evidence>
<evidence type="ECO:0000313" key="17">
    <source>
        <dbReference type="Proteomes" id="UP000438958"/>
    </source>
</evidence>
<dbReference type="EMBL" id="RROO01000074">
    <property type="protein sequence ID" value="TJF60315.1"/>
    <property type="molecule type" value="Genomic_DNA"/>
</dbReference>
<dbReference type="Proteomes" id="UP000519859">
    <property type="component" value="Unassembled WGS sequence"/>
</dbReference>
<dbReference type="Proteomes" id="UP000517067">
    <property type="component" value="Unassembled WGS sequence"/>
</dbReference>
<reference evidence="8" key="9">
    <citation type="submission" date="2021-03" db="EMBL/GenBank/DDBJ databases">
        <authorList>
            <consortium name="NCBI Pathogen Detection Project"/>
        </authorList>
    </citation>
    <scope>NUCLEOTIDE SEQUENCE</scope>
    <source>
        <strain evidence="8">Escherichia coli</strain>
    </source>
</reference>
<dbReference type="PANTHER" id="PTHR47894:SF4">
    <property type="entry name" value="HTH-TYPE TRANSCRIPTIONAL REGULATOR GADX"/>
    <property type="match status" value="1"/>
</dbReference>
<evidence type="ECO:0000313" key="18">
    <source>
        <dbReference type="Proteomes" id="UP000471360"/>
    </source>
</evidence>
<evidence type="ECO:0000313" key="8">
    <source>
        <dbReference type="EMBL" id="HBB1572996.1"/>
    </source>
</evidence>
<dbReference type="GO" id="GO:0000976">
    <property type="term" value="F:transcription cis-regulatory region binding"/>
    <property type="evidence" value="ECO:0007669"/>
    <property type="project" value="TreeGrafter"/>
</dbReference>
<reference evidence="10 18" key="7">
    <citation type="submission" date="2020-02" db="EMBL/GenBank/DDBJ databases">
        <authorList>
            <person name="Subbiah M."/>
            <person name="Call D."/>
        </authorList>
    </citation>
    <scope>NUCLEOTIDE SEQUENCE [LARGE SCALE GENOMIC DNA]</scope>
    <source>
        <strain evidence="10 18">8375wB1</strain>
    </source>
</reference>
<sequence>MAVVCSVIMVCSPINIFLEKDTLSLKPGSVVLATKCIRELFLMHYGKVKIVDISESVVSQYLESQHKLTRTRLTDIPLYLLLEPNNPALAAALITSQGFSGEATDMFLMMACLSLFETDERMSLFLSGCLSSISAKVRAIIQTDISASWTLGAIALQLHMSESLLKTKLKNEGGMFSRLLLEERMRVAVNMLCSRHGYGQAIAEKCGYSSRSYFISVFHRYYGFPPDRYVSRQGLDY</sequence>
<dbReference type="PANTHER" id="PTHR47894">
    <property type="entry name" value="HTH-TYPE TRANSCRIPTIONAL REGULATOR GADX"/>
    <property type="match status" value="1"/>
</dbReference>
<evidence type="ECO:0000313" key="20">
    <source>
        <dbReference type="Proteomes" id="UP000519859"/>
    </source>
</evidence>
<dbReference type="SUPFAM" id="SSF46689">
    <property type="entry name" value="Homeodomain-like"/>
    <property type="match status" value="1"/>
</dbReference>
<dbReference type="EMBL" id="WKUE01000144">
    <property type="protein sequence ID" value="MSI72381.1"/>
    <property type="molecule type" value="Genomic_DNA"/>
</dbReference>